<feature type="binding site" description="axial binding residue" evidence="18">
    <location>
        <position position="183"/>
    </location>
    <ligand>
        <name>heme b</name>
        <dbReference type="ChEBI" id="CHEBI:60344"/>
        <label>b562</label>
    </ligand>
    <ligandPart>
        <name>Fe</name>
        <dbReference type="ChEBI" id="CHEBI:18248"/>
    </ligandPart>
</feature>
<dbReference type="InterPro" id="IPR005798">
    <property type="entry name" value="Cyt_b/b6_C"/>
</dbReference>
<dbReference type="GO" id="GO:0008121">
    <property type="term" value="F:quinol-cytochrome-c reductase activity"/>
    <property type="evidence" value="ECO:0007669"/>
    <property type="project" value="InterPro"/>
</dbReference>
<keyword evidence="8 18" id="KW-0479">Metal-binding</keyword>
<protein>
    <recommendedName>
        <fullName evidence="3 19">Cytochrome b</fullName>
    </recommendedName>
</protein>
<keyword evidence="6 19" id="KW-0679">Respiratory chain</keyword>
<keyword evidence="9" id="KW-0999">Mitochondrion inner membrane</keyword>
<dbReference type="SUPFAM" id="SSF81342">
    <property type="entry name" value="Transmembrane di-heme cytochromes"/>
    <property type="match status" value="1"/>
</dbReference>
<feature type="domain" description="Cytochrome b/b6 C-terminal region profile" evidence="21">
    <location>
        <begin position="211"/>
        <end position="380"/>
    </location>
</feature>
<accession>B5SRQ7</accession>
<name>B5SRQ7_9CORV</name>
<feature type="binding site" description="axial binding residue" evidence="18">
    <location>
        <position position="98"/>
    </location>
    <ligand>
        <name>heme b</name>
        <dbReference type="ChEBI" id="CHEBI:60344"/>
        <label>b566</label>
    </ligand>
    <ligandPart>
        <name>Fe</name>
        <dbReference type="ChEBI" id="CHEBI:18248"/>
    </ligandPart>
</feature>
<feature type="transmembrane region" description="Helical" evidence="19">
    <location>
        <begin position="30"/>
        <end position="57"/>
    </location>
</feature>
<feature type="binding site" description="axial binding residue" evidence="18">
    <location>
        <position position="84"/>
    </location>
    <ligand>
        <name>heme b</name>
        <dbReference type="ChEBI" id="CHEBI:60344"/>
        <label>b562</label>
    </ligand>
    <ligandPart>
        <name>Fe</name>
        <dbReference type="ChEBI" id="CHEBI:18248"/>
    </ligandPart>
</feature>
<dbReference type="Pfam" id="PF00033">
    <property type="entry name" value="Cytochrome_B"/>
    <property type="match status" value="1"/>
</dbReference>
<dbReference type="EMBL" id="EF621573">
    <property type="protein sequence ID" value="ABW72647.1"/>
    <property type="molecule type" value="Genomic_DNA"/>
</dbReference>
<evidence type="ECO:0000256" key="17">
    <source>
        <dbReference type="PIRSR" id="PIRSR038885-1"/>
    </source>
</evidence>
<keyword evidence="12 18" id="KW-0408">Iron</keyword>
<dbReference type="FunFam" id="1.20.810.10:FF:000002">
    <property type="entry name" value="Cytochrome b"/>
    <property type="match status" value="1"/>
</dbReference>
<keyword evidence="14 19" id="KW-0496">Mitochondrion</keyword>
<feature type="transmembrane region" description="Helical" evidence="19">
    <location>
        <begin position="141"/>
        <end position="159"/>
    </location>
</feature>
<reference evidence="22" key="1">
    <citation type="submission" date="2007-05" db="EMBL/GenBank/DDBJ databases">
        <title>Taxonomical status of some Chinese species: preliminary phylogenetic analysis based on Cytb and COI gene sequence.</title>
        <authorList>
            <person name="Lei F.M."/>
            <person name="Zhang W."/>
        </authorList>
    </citation>
    <scope>NUCLEOTIDE SEQUENCE</scope>
    <source>
        <strain evidence="22">M2</strain>
    </source>
</reference>
<dbReference type="GO" id="GO:0045275">
    <property type="term" value="C:respiratory chain complex III"/>
    <property type="evidence" value="ECO:0007669"/>
    <property type="project" value="InterPro"/>
</dbReference>
<evidence type="ECO:0000256" key="12">
    <source>
        <dbReference type="ARBA" id="ARBA00023004"/>
    </source>
</evidence>
<geneLocation type="mitochondrion" evidence="22"/>
<evidence type="ECO:0000256" key="8">
    <source>
        <dbReference type="ARBA" id="ARBA00022723"/>
    </source>
</evidence>
<dbReference type="PANTHER" id="PTHR19271:SF16">
    <property type="entry name" value="CYTOCHROME B"/>
    <property type="match status" value="1"/>
</dbReference>
<evidence type="ECO:0000256" key="11">
    <source>
        <dbReference type="ARBA" id="ARBA00022989"/>
    </source>
</evidence>
<dbReference type="InterPro" id="IPR036150">
    <property type="entry name" value="Cyt_b/b6_C_sf"/>
</dbReference>
<dbReference type="GO" id="GO:0006122">
    <property type="term" value="P:mitochondrial electron transport, ubiquinol to cytochrome c"/>
    <property type="evidence" value="ECO:0007669"/>
    <property type="project" value="TreeGrafter"/>
</dbReference>
<keyword evidence="5 18" id="KW-0349">Heme</keyword>
<sequence>MALNLRKNHPIMKTINDALIDLPTPSNISIWWNFGSLLGICLIMQITTGLLLAMHYTADTSLAFSSVAHICRDVQFGWLIRNLHANGASFFFICIYLHIGRGLYYGSYMNKETWNVGIILLLMLMATAFVGYVLPWGQMSFWGATVITNLFSAIPYIGQTLVEWAWGGFSVDNPTLTRFFALHFLLPFLIAGLTLVHLTFLHETGSNNPLGIPSDCDKIPFHPYYSIKDILGFALMLVLLAALALFSPNMLGDPENFAPANPLATPPHIKPEWYFLFAYAILRSIPNKLGGVLALAASILVLFLIPLLHKSKQRSMTFRPLSQILFWTLVANILILTWVGSQPVEHPFIIIGQLASFSYFLILLVLFPIASVLENKMLKL</sequence>
<feature type="transmembrane region" description="Helical" evidence="19">
    <location>
        <begin position="78"/>
        <end position="99"/>
    </location>
</feature>
<keyword evidence="11 19" id="KW-1133">Transmembrane helix</keyword>
<dbReference type="Pfam" id="PF00032">
    <property type="entry name" value="Cytochrom_B_C"/>
    <property type="match status" value="1"/>
</dbReference>
<feature type="transmembrane region" description="Helical" evidence="19">
    <location>
        <begin position="321"/>
        <end position="341"/>
    </location>
</feature>
<evidence type="ECO:0000256" key="18">
    <source>
        <dbReference type="PIRSR" id="PIRSR038885-2"/>
    </source>
</evidence>
<evidence type="ECO:0000313" key="23">
    <source>
        <dbReference type="EMBL" id="AFN70679.1"/>
    </source>
</evidence>
<evidence type="ECO:0000256" key="6">
    <source>
        <dbReference type="ARBA" id="ARBA00022660"/>
    </source>
</evidence>
<dbReference type="PANTHER" id="PTHR19271">
    <property type="entry name" value="CYTOCHROME B"/>
    <property type="match status" value="1"/>
</dbReference>
<dbReference type="CDD" id="cd00284">
    <property type="entry name" value="Cytochrome_b_N"/>
    <property type="match status" value="1"/>
</dbReference>
<comment type="cofactor">
    <cofactor evidence="19">
        <name>heme b</name>
        <dbReference type="ChEBI" id="CHEBI:60344"/>
    </cofactor>
    <text evidence="19">Binds 2 heme groups non-covalently.</text>
</comment>
<dbReference type="GO" id="GO:0046872">
    <property type="term" value="F:metal ion binding"/>
    <property type="evidence" value="ECO:0007669"/>
    <property type="project" value="UniProtKB-UniRule"/>
</dbReference>
<keyword evidence="4 19" id="KW-0813">Transport</keyword>
<dbReference type="Gene3D" id="1.20.810.10">
    <property type="entry name" value="Cytochrome Bc1 Complex, Chain C"/>
    <property type="match status" value="1"/>
</dbReference>
<comment type="function">
    <text evidence="1 19">Component of the ubiquinol-cytochrome c reductase complex (complex III or cytochrome b-c1 complex) that is part of the mitochondrial respiratory chain. The b-c1 complex mediates electron transfer from ubiquinol to cytochrome c. Contributes to the generation of a proton gradient across the mitochondrial membrane that is then used for ATP synthesis.</text>
</comment>
<feature type="transmembrane region" description="Helical" evidence="19">
    <location>
        <begin position="230"/>
        <end position="247"/>
    </location>
</feature>
<dbReference type="PROSITE" id="PS51002">
    <property type="entry name" value="CYTB_NTER"/>
    <property type="match status" value="1"/>
</dbReference>
<keyword evidence="15 19" id="KW-0472">Membrane</keyword>
<comment type="similarity">
    <text evidence="16 19">Belongs to the cytochrome b family.</text>
</comment>
<evidence type="ECO:0000256" key="4">
    <source>
        <dbReference type="ARBA" id="ARBA00022448"/>
    </source>
</evidence>
<organism evidence="22">
    <name type="scientific">Lanius tephronotus</name>
    <dbReference type="NCBI Taxonomy" id="466049"/>
    <lineage>
        <taxon>Eukaryota</taxon>
        <taxon>Metazoa</taxon>
        <taxon>Chordata</taxon>
        <taxon>Craniata</taxon>
        <taxon>Vertebrata</taxon>
        <taxon>Euteleostomi</taxon>
        <taxon>Archelosauria</taxon>
        <taxon>Archosauria</taxon>
        <taxon>Dinosauria</taxon>
        <taxon>Saurischia</taxon>
        <taxon>Theropoda</taxon>
        <taxon>Coelurosauria</taxon>
        <taxon>Aves</taxon>
        <taxon>Neognathae</taxon>
        <taxon>Neoaves</taxon>
        <taxon>Telluraves</taxon>
        <taxon>Australaves</taxon>
        <taxon>Passeriformes</taxon>
        <taxon>Corvoidea</taxon>
        <taxon>Laniidae</taxon>
        <taxon>Lanius</taxon>
    </lineage>
</organism>
<gene>
    <name evidence="23" type="primary">cytb</name>
</gene>
<keyword evidence="7 19" id="KW-0812">Transmembrane</keyword>
<comment type="cofactor">
    <cofactor evidence="18">
        <name>heme</name>
        <dbReference type="ChEBI" id="CHEBI:30413"/>
    </cofactor>
    <text evidence="18">Binds 2 heme groups non-covalently.</text>
</comment>
<evidence type="ECO:0000259" key="20">
    <source>
        <dbReference type="PROSITE" id="PS51002"/>
    </source>
</evidence>
<feature type="transmembrane region" description="Helical" evidence="19">
    <location>
        <begin position="347"/>
        <end position="373"/>
    </location>
</feature>
<feature type="binding site" evidence="17">
    <location>
        <position position="202"/>
    </location>
    <ligand>
        <name>a ubiquinone</name>
        <dbReference type="ChEBI" id="CHEBI:16389"/>
    </ligand>
</feature>
<keyword evidence="13" id="KW-0830">Ubiquinone</keyword>
<feature type="domain" description="Cytochrome b/b6 N-terminal region profile" evidence="20">
    <location>
        <begin position="1"/>
        <end position="210"/>
    </location>
</feature>
<dbReference type="PIRSF" id="PIRSF038885">
    <property type="entry name" value="COB"/>
    <property type="match status" value="1"/>
</dbReference>
<feature type="transmembrane region" description="Helical" evidence="19">
    <location>
        <begin position="289"/>
        <end position="309"/>
    </location>
</feature>
<feature type="transmembrane region" description="Helical" evidence="19">
    <location>
        <begin position="179"/>
        <end position="201"/>
    </location>
</feature>
<dbReference type="GO" id="GO:0016491">
    <property type="term" value="F:oxidoreductase activity"/>
    <property type="evidence" value="ECO:0007669"/>
    <property type="project" value="UniProtKB-UniRule"/>
</dbReference>
<evidence type="ECO:0000256" key="16">
    <source>
        <dbReference type="ARBA" id="ARBA00061233"/>
    </source>
</evidence>
<dbReference type="InterPro" id="IPR048259">
    <property type="entry name" value="Cytochrome_b_N_euk/bac"/>
</dbReference>
<dbReference type="PROSITE" id="PS51003">
    <property type="entry name" value="CYTB_CTER"/>
    <property type="match status" value="1"/>
</dbReference>
<evidence type="ECO:0000256" key="10">
    <source>
        <dbReference type="ARBA" id="ARBA00022982"/>
    </source>
</evidence>
<evidence type="ECO:0000256" key="7">
    <source>
        <dbReference type="ARBA" id="ARBA00022692"/>
    </source>
</evidence>
<evidence type="ECO:0000313" key="22">
    <source>
        <dbReference type="EMBL" id="ABW72647.1"/>
    </source>
</evidence>
<dbReference type="CDD" id="cd00290">
    <property type="entry name" value="cytochrome_b_C"/>
    <property type="match status" value="1"/>
</dbReference>
<dbReference type="SUPFAM" id="SSF81648">
    <property type="entry name" value="a domain/subunit of cytochrome bc1 complex (Ubiquinol-cytochrome c reductase)"/>
    <property type="match status" value="1"/>
</dbReference>
<evidence type="ECO:0000256" key="14">
    <source>
        <dbReference type="ARBA" id="ARBA00023128"/>
    </source>
</evidence>
<comment type="subcellular location">
    <subcellularLocation>
        <location evidence="2">Mitochondrion inner membrane</location>
        <topology evidence="2">Multi-pass membrane protein</topology>
    </subcellularLocation>
</comment>
<dbReference type="GO" id="GO:0005743">
    <property type="term" value="C:mitochondrial inner membrane"/>
    <property type="evidence" value="ECO:0007669"/>
    <property type="project" value="UniProtKB-SubCell"/>
</dbReference>
<evidence type="ECO:0000256" key="5">
    <source>
        <dbReference type="ARBA" id="ARBA00022617"/>
    </source>
</evidence>
<dbReference type="InterPro" id="IPR027387">
    <property type="entry name" value="Cytb/b6-like_sf"/>
</dbReference>
<evidence type="ECO:0000256" key="2">
    <source>
        <dbReference type="ARBA" id="ARBA00004448"/>
    </source>
</evidence>
<dbReference type="AlphaFoldDB" id="B5SRQ7"/>
<feature type="binding site" description="axial binding residue" evidence="18">
    <location>
        <position position="197"/>
    </location>
    <ligand>
        <name>heme b</name>
        <dbReference type="ChEBI" id="CHEBI:60344"/>
        <label>b566</label>
    </ligand>
    <ligandPart>
        <name>Fe</name>
        <dbReference type="ChEBI" id="CHEBI:18248"/>
    </ligandPart>
</feature>
<evidence type="ECO:0000256" key="15">
    <source>
        <dbReference type="ARBA" id="ARBA00023136"/>
    </source>
</evidence>
<evidence type="ECO:0000256" key="19">
    <source>
        <dbReference type="RuleBase" id="RU362117"/>
    </source>
</evidence>
<dbReference type="InterPro" id="IPR030689">
    <property type="entry name" value="Cytochrome_b"/>
</dbReference>
<evidence type="ECO:0000259" key="21">
    <source>
        <dbReference type="PROSITE" id="PS51003"/>
    </source>
</evidence>
<dbReference type="InterPro" id="IPR005797">
    <property type="entry name" value="Cyt_b/b6_N"/>
</dbReference>
<proteinExistence type="inferred from homology"/>
<evidence type="ECO:0000256" key="3">
    <source>
        <dbReference type="ARBA" id="ARBA00013531"/>
    </source>
</evidence>
<dbReference type="InterPro" id="IPR016174">
    <property type="entry name" value="Di-haem_cyt_TM"/>
</dbReference>
<feature type="transmembrane region" description="Helical" evidence="19">
    <location>
        <begin position="114"/>
        <end position="134"/>
    </location>
</feature>
<evidence type="ECO:0000256" key="1">
    <source>
        <dbReference type="ARBA" id="ARBA00002566"/>
    </source>
</evidence>
<evidence type="ECO:0000256" key="9">
    <source>
        <dbReference type="ARBA" id="ARBA00022792"/>
    </source>
</evidence>
<keyword evidence="10 19" id="KW-0249">Electron transport</keyword>
<dbReference type="EMBL" id="JQ864508">
    <property type="protein sequence ID" value="AFN70679.1"/>
    <property type="molecule type" value="Genomic_DNA"/>
</dbReference>
<reference evidence="23" key="2">
    <citation type="journal article" date="2012" name="Evolution">
        <title>Ecological limits on diversification of the himalayan core corvoidea.</title>
        <authorList>
            <person name="Kennedy J.D."/>
            <person name="Weir J.T."/>
            <person name="Hooper D.M."/>
            <person name="Tietze D.T."/>
            <person name="Martens J."/>
            <person name="Price T.D."/>
        </authorList>
    </citation>
    <scope>NUCLEOTIDE SEQUENCE</scope>
</reference>
<evidence type="ECO:0000256" key="13">
    <source>
        <dbReference type="ARBA" id="ARBA00023075"/>
    </source>
</evidence>
<dbReference type="InterPro" id="IPR048260">
    <property type="entry name" value="Cytochrome_b_C_euk/bac"/>
</dbReference>